<keyword evidence="8 20" id="KW-0418">Kinase</keyword>
<keyword evidence="7 17" id="KW-0547">Nucleotide-binding</keyword>
<sequence>MIMGLNDKQTTKNRHFVQAMKHAVVGIWTVIRDERNMRYHLLAAIVAVGAGWYFKISELEWLMIALAIFFVVVSEFANTIAESLTDLIVRNHYDPLAKKIKDVAAGSVLLAATFAVVVAIIIFVPKLF</sequence>
<keyword evidence="9 17" id="KW-0067">ATP-binding</keyword>
<dbReference type="AlphaFoldDB" id="A0A0R2A7C4"/>
<organism evidence="20 21">
    <name type="scientific">Paucilactobacillus vaccinostercus DSM 20634</name>
    <dbReference type="NCBI Taxonomy" id="1423813"/>
    <lineage>
        <taxon>Bacteria</taxon>
        <taxon>Bacillati</taxon>
        <taxon>Bacillota</taxon>
        <taxon>Bacilli</taxon>
        <taxon>Lactobacillales</taxon>
        <taxon>Lactobacillaceae</taxon>
        <taxon>Paucilactobacillus</taxon>
    </lineage>
</organism>
<feature type="transmembrane region" description="Helical" evidence="19">
    <location>
        <begin position="102"/>
        <end position="124"/>
    </location>
</feature>
<feature type="binding site" evidence="17">
    <location>
        <begin position="101"/>
        <end position="102"/>
    </location>
    <ligand>
        <name>ATP</name>
        <dbReference type="ChEBI" id="CHEBI:30616"/>
    </ligand>
</feature>
<dbReference type="Pfam" id="PF01219">
    <property type="entry name" value="DAGK_prokar"/>
    <property type="match status" value="1"/>
</dbReference>
<evidence type="ECO:0000256" key="3">
    <source>
        <dbReference type="ARBA" id="ARBA00022475"/>
    </source>
</evidence>
<evidence type="ECO:0000256" key="5">
    <source>
        <dbReference type="ARBA" id="ARBA00022679"/>
    </source>
</evidence>
<feature type="binding site" evidence="18">
    <location>
        <position position="34"/>
    </location>
    <ligand>
        <name>a divalent metal cation</name>
        <dbReference type="ChEBI" id="CHEBI:60240"/>
    </ligand>
</feature>
<keyword evidence="12 19" id="KW-0472">Membrane</keyword>
<dbReference type="PANTHER" id="PTHR34299">
    <property type="entry name" value="DIACYLGLYCEROL KINASE"/>
    <property type="match status" value="1"/>
</dbReference>
<evidence type="ECO:0000256" key="12">
    <source>
        <dbReference type="ARBA" id="ARBA00023136"/>
    </source>
</evidence>
<dbReference type="Proteomes" id="UP000051733">
    <property type="component" value="Unassembled WGS sequence"/>
</dbReference>
<dbReference type="InterPro" id="IPR033717">
    <property type="entry name" value="UDPK"/>
</dbReference>
<dbReference type="GO" id="GO:0008654">
    <property type="term" value="P:phospholipid biosynthetic process"/>
    <property type="evidence" value="ECO:0007669"/>
    <property type="project" value="UniProtKB-KW"/>
</dbReference>
<keyword evidence="5" id="KW-0808">Transferase</keyword>
<evidence type="ECO:0000256" key="6">
    <source>
        <dbReference type="ARBA" id="ARBA00022692"/>
    </source>
</evidence>
<evidence type="ECO:0000256" key="10">
    <source>
        <dbReference type="ARBA" id="ARBA00022989"/>
    </source>
</evidence>
<protein>
    <submittedName>
        <fullName evidence="20">Diacylglycerol kinase</fullName>
    </submittedName>
</protein>
<keyword evidence="4" id="KW-0444">Lipid biosynthesis</keyword>
<evidence type="ECO:0000256" key="18">
    <source>
        <dbReference type="PIRSR" id="PIRSR600829-4"/>
    </source>
</evidence>
<keyword evidence="11" id="KW-0443">Lipid metabolism</keyword>
<keyword evidence="10 19" id="KW-1133">Transmembrane helix</keyword>
<feature type="binding site" evidence="17">
    <location>
        <position position="82"/>
    </location>
    <ligand>
        <name>ATP</name>
        <dbReference type="ChEBI" id="CHEBI:30616"/>
    </ligand>
</feature>
<keyword evidence="21" id="KW-1185">Reference proteome</keyword>
<dbReference type="GO" id="GO:0016301">
    <property type="term" value="F:kinase activity"/>
    <property type="evidence" value="ECO:0007669"/>
    <property type="project" value="UniProtKB-KW"/>
</dbReference>
<evidence type="ECO:0000256" key="17">
    <source>
        <dbReference type="PIRSR" id="PIRSR600829-3"/>
    </source>
</evidence>
<feature type="transmembrane region" description="Helical" evidence="19">
    <location>
        <begin position="61"/>
        <end position="81"/>
    </location>
</feature>
<dbReference type="GO" id="GO:0005524">
    <property type="term" value="F:ATP binding"/>
    <property type="evidence" value="ECO:0007669"/>
    <property type="project" value="UniProtKB-KW"/>
</dbReference>
<evidence type="ECO:0000256" key="2">
    <source>
        <dbReference type="ARBA" id="ARBA00005967"/>
    </source>
</evidence>
<dbReference type="PATRIC" id="fig|1423813.3.peg.2101"/>
<comment type="subcellular location">
    <subcellularLocation>
        <location evidence="1">Cell membrane</location>
        <topology evidence="1">Multi-pass membrane protein</topology>
    </subcellularLocation>
</comment>
<dbReference type="STRING" id="1423813.FC26_GL002064"/>
<evidence type="ECO:0000256" key="7">
    <source>
        <dbReference type="ARBA" id="ARBA00022741"/>
    </source>
</evidence>
<dbReference type="InterPro" id="IPR036945">
    <property type="entry name" value="DAGK_sf"/>
</dbReference>
<evidence type="ECO:0000256" key="11">
    <source>
        <dbReference type="ARBA" id="ARBA00023098"/>
    </source>
</evidence>
<dbReference type="GO" id="GO:0005886">
    <property type="term" value="C:plasma membrane"/>
    <property type="evidence" value="ECO:0007669"/>
    <property type="project" value="UniProtKB-SubCell"/>
</dbReference>
<gene>
    <name evidence="20" type="ORF">FC26_GL002064</name>
</gene>
<dbReference type="PANTHER" id="PTHR34299:SF1">
    <property type="entry name" value="DIACYLGLYCEROL KINASE"/>
    <property type="match status" value="1"/>
</dbReference>
<dbReference type="GO" id="GO:0046872">
    <property type="term" value="F:metal ion binding"/>
    <property type="evidence" value="ECO:0007669"/>
    <property type="project" value="UniProtKB-KW"/>
</dbReference>
<evidence type="ECO:0000256" key="15">
    <source>
        <dbReference type="PIRSR" id="PIRSR600829-1"/>
    </source>
</evidence>
<dbReference type="InterPro" id="IPR000829">
    <property type="entry name" value="DAGK"/>
</dbReference>
<evidence type="ECO:0000256" key="8">
    <source>
        <dbReference type="ARBA" id="ARBA00022777"/>
    </source>
</evidence>
<evidence type="ECO:0000256" key="4">
    <source>
        <dbReference type="ARBA" id="ARBA00022516"/>
    </source>
</evidence>
<reference evidence="20 21" key="1">
    <citation type="journal article" date="2015" name="Genome Announc.">
        <title>Expanding the biotechnology potential of lactobacilli through comparative genomics of 213 strains and associated genera.</title>
        <authorList>
            <person name="Sun Z."/>
            <person name="Harris H.M."/>
            <person name="McCann A."/>
            <person name="Guo C."/>
            <person name="Argimon S."/>
            <person name="Zhang W."/>
            <person name="Yang X."/>
            <person name="Jeffery I.B."/>
            <person name="Cooney J.C."/>
            <person name="Kagawa T.F."/>
            <person name="Liu W."/>
            <person name="Song Y."/>
            <person name="Salvetti E."/>
            <person name="Wrobel A."/>
            <person name="Rasinkangas P."/>
            <person name="Parkhill J."/>
            <person name="Rea M.C."/>
            <person name="O'Sullivan O."/>
            <person name="Ritari J."/>
            <person name="Douillard F.P."/>
            <person name="Paul Ross R."/>
            <person name="Yang R."/>
            <person name="Briner A.E."/>
            <person name="Felis G.E."/>
            <person name="de Vos W.M."/>
            <person name="Barrangou R."/>
            <person name="Klaenhammer T.R."/>
            <person name="Caufield P.W."/>
            <person name="Cui Y."/>
            <person name="Zhang H."/>
            <person name="O'Toole P.W."/>
        </authorList>
    </citation>
    <scope>NUCLEOTIDE SEQUENCE [LARGE SCALE GENOMIC DNA]</scope>
    <source>
        <strain evidence="20 21">DSM 20634</strain>
    </source>
</reference>
<name>A0A0R2A7C4_9LACO</name>
<dbReference type="Gene3D" id="1.10.287.3610">
    <property type="match status" value="1"/>
</dbReference>
<feature type="active site" description="Proton acceptor" evidence="15">
    <location>
        <position position="75"/>
    </location>
</feature>
<evidence type="ECO:0000256" key="13">
    <source>
        <dbReference type="ARBA" id="ARBA00023209"/>
    </source>
</evidence>
<keyword evidence="18" id="KW-0479">Metal-binding</keyword>
<feature type="transmembrane region" description="Helical" evidence="19">
    <location>
        <begin position="39"/>
        <end position="55"/>
    </location>
</feature>
<evidence type="ECO:0000256" key="14">
    <source>
        <dbReference type="ARBA" id="ARBA00023264"/>
    </source>
</evidence>
<proteinExistence type="inferred from homology"/>
<dbReference type="CDD" id="cd14265">
    <property type="entry name" value="UDPK_IM_like"/>
    <property type="match status" value="1"/>
</dbReference>
<keyword evidence="18" id="KW-0460">Magnesium</keyword>
<accession>A0A0R2A7C4</accession>
<keyword evidence="3" id="KW-1003">Cell membrane</keyword>
<keyword evidence="13" id="KW-0594">Phospholipid biosynthesis</keyword>
<evidence type="ECO:0000256" key="9">
    <source>
        <dbReference type="ARBA" id="ARBA00022840"/>
    </source>
</evidence>
<evidence type="ECO:0000256" key="19">
    <source>
        <dbReference type="SAM" id="Phobius"/>
    </source>
</evidence>
<keyword evidence="6 19" id="KW-0812">Transmembrane</keyword>
<evidence type="ECO:0000313" key="20">
    <source>
        <dbReference type="EMBL" id="KRM62490.1"/>
    </source>
</evidence>
<evidence type="ECO:0000256" key="16">
    <source>
        <dbReference type="PIRSR" id="PIRSR600829-2"/>
    </source>
</evidence>
<feature type="binding site" evidence="18">
    <location>
        <position position="82"/>
    </location>
    <ligand>
        <name>a divalent metal cation</name>
        <dbReference type="ChEBI" id="CHEBI:60240"/>
    </ligand>
</feature>
<feature type="binding site" evidence="16">
    <location>
        <position position="75"/>
    </location>
    <ligand>
        <name>substrate</name>
    </ligand>
</feature>
<feature type="binding site" evidence="17">
    <location>
        <position position="34"/>
    </location>
    <ligand>
        <name>ATP</name>
        <dbReference type="ChEBI" id="CHEBI:30616"/>
    </ligand>
</feature>
<comment type="similarity">
    <text evidence="2">Belongs to the bacterial diacylglycerol kinase family.</text>
</comment>
<comment type="cofactor">
    <cofactor evidence="18">
        <name>Mg(2+)</name>
        <dbReference type="ChEBI" id="CHEBI:18420"/>
    </cofactor>
    <text evidence="18">Mn(2+), Zn(2+), Cd(2+) and Co(2+) support activity to lesser extents.</text>
</comment>
<evidence type="ECO:0000313" key="21">
    <source>
        <dbReference type="Proteomes" id="UP000051733"/>
    </source>
</evidence>
<evidence type="ECO:0000256" key="1">
    <source>
        <dbReference type="ARBA" id="ARBA00004651"/>
    </source>
</evidence>
<comment type="caution">
    <text evidence="20">The sequence shown here is derived from an EMBL/GenBank/DDBJ whole genome shotgun (WGS) entry which is preliminary data.</text>
</comment>
<dbReference type="EMBL" id="AYYY01000005">
    <property type="protein sequence ID" value="KRM62490.1"/>
    <property type="molecule type" value="Genomic_DNA"/>
</dbReference>
<keyword evidence="14" id="KW-1208">Phospholipid metabolism</keyword>